<dbReference type="PANTHER" id="PTHR24321:SF8">
    <property type="entry name" value="ESTRADIOL 17-BETA-DEHYDROGENASE 8-RELATED"/>
    <property type="match status" value="1"/>
</dbReference>
<keyword evidence="3" id="KW-0520">NAD</keyword>
<dbReference type="KEGG" id="rop:ROP_28030"/>
<dbReference type="PRINTS" id="PR00080">
    <property type="entry name" value="SDRFAMILY"/>
</dbReference>
<dbReference type="Gene3D" id="3.40.50.720">
    <property type="entry name" value="NAD(P)-binding Rossmann-like Domain"/>
    <property type="match status" value="1"/>
</dbReference>
<comment type="similarity">
    <text evidence="1 4">Belongs to the short-chain dehydrogenases/reductases (SDR) family.</text>
</comment>
<organism evidence="5 6">
    <name type="scientific">Rhodococcus opacus (strain B4)</name>
    <dbReference type="NCBI Taxonomy" id="632772"/>
    <lineage>
        <taxon>Bacteria</taxon>
        <taxon>Bacillati</taxon>
        <taxon>Actinomycetota</taxon>
        <taxon>Actinomycetes</taxon>
        <taxon>Mycobacteriales</taxon>
        <taxon>Nocardiaceae</taxon>
        <taxon>Rhodococcus</taxon>
    </lineage>
</organism>
<dbReference type="InterPro" id="IPR023985">
    <property type="entry name" value="SDR_subfam_1"/>
</dbReference>
<dbReference type="NCBIfam" id="TIGR03971">
    <property type="entry name" value="SDR_subfam_1"/>
    <property type="match status" value="1"/>
</dbReference>
<dbReference type="RefSeq" id="WP_012690006.1">
    <property type="nucleotide sequence ID" value="NC_012522.1"/>
</dbReference>
<keyword evidence="2" id="KW-0560">Oxidoreductase</keyword>
<dbReference type="Pfam" id="PF00106">
    <property type="entry name" value="adh_short"/>
    <property type="match status" value="1"/>
</dbReference>
<dbReference type="PATRIC" id="fig|632772.20.peg.2927"/>
<dbReference type="CDD" id="cd05233">
    <property type="entry name" value="SDR_c"/>
    <property type="match status" value="1"/>
</dbReference>
<dbReference type="NCBIfam" id="NF009467">
    <property type="entry name" value="PRK12826.1-3"/>
    <property type="match status" value="1"/>
</dbReference>
<dbReference type="Proteomes" id="UP000002212">
    <property type="component" value="Chromosome"/>
</dbReference>
<dbReference type="STRING" id="632772.ROP_28030"/>
<evidence type="ECO:0000313" key="6">
    <source>
        <dbReference type="Proteomes" id="UP000002212"/>
    </source>
</evidence>
<evidence type="ECO:0000256" key="2">
    <source>
        <dbReference type="ARBA" id="ARBA00023002"/>
    </source>
</evidence>
<dbReference type="InterPro" id="IPR020904">
    <property type="entry name" value="Sc_DH/Rdtase_CS"/>
</dbReference>
<dbReference type="FunFam" id="3.40.50.720:FF:000084">
    <property type="entry name" value="Short-chain dehydrogenase reductase"/>
    <property type="match status" value="1"/>
</dbReference>
<name>C1B5C4_RHOOB</name>
<dbReference type="SUPFAM" id="SSF51735">
    <property type="entry name" value="NAD(P)-binding Rossmann-fold domains"/>
    <property type="match status" value="1"/>
</dbReference>
<protein>
    <submittedName>
        <fullName evidence="5">Oxidoreductase</fullName>
    </submittedName>
</protein>
<evidence type="ECO:0000256" key="3">
    <source>
        <dbReference type="ARBA" id="ARBA00023027"/>
    </source>
</evidence>
<dbReference type="AlphaFoldDB" id="C1B5C4"/>
<sequence length="279" mass="29359">MAHTQGRVSGKVALVTGAARGQGRSHCVRLAQEGADIIAIDVCRNIDTIPYALGTEADLAETVALVEESGGRILARHADVRDREGLTTVVDEGVARFGALDIVSANAGVMSPAKTLELSSDMWQDLLDVNLVGVYNTCATAIPHLIAGKGGSIVLTSSCSGLRGTPNLAHYSAAKHGVVGLMRTLAIELAPEFIRVNTIHTTIVPTGMGLSDAVLELFRPDLPRPTVDDARAGFAQQNLIPVPWVELDDVSNALLFLASDESRYITGVALPVDAGSMEK</sequence>
<dbReference type="HOGENOM" id="CLU_010194_1_0_11"/>
<dbReference type="PROSITE" id="PS00061">
    <property type="entry name" value="ADH_SHORT"/>
    <property type="match status" value="1"/>
</dbReference>
<evidence type="ECO:0000256" key="1">
    <source>
        <dbReference type="ARBA" id="ARBA00006484"/>
    </source>
</evidence>
<dbReference type="PRINTS" id="PR00081">
    <property type="entry name" value="GDHRDH"/>
</dbReference>
<dbReference type="InterPro" id="IPR002347">
    <property type="entry name" value="SDR_fam"/>
</dbReference>
<gene>
    <name evidence="5" type="ordered locus">ROP_28030</name>
</gene>
<reference evidence="5 6" key="1">
    <citation type="submission" date="2009-03" db="EMBL/GenBank/DDBJ databases">
        <title>Comparison of the complete genome sequences of Rhodococcus erythropolis PR4 and Rhodococcus opacus B4.</title>
        <authorList>
            <person name="Takarada H."/>
            <person name="Sekine M."/>
            <person name="Hosoyama A."/>
            <person name="Yamada R."/>
            <person name="Fujisawa T."/>
            <person name="Omata S."/>
            <person name="Shimizu A."/>
            <person name="Tsukatani N."/>
            <person name="Tanikawa S."/>
            <person name="Fujita N."/>
            <person name="Harayama S."/>
        </authorList>
    </citation>
    <scope>NUCLEOTIDE SEQUENCE [LARGE SCALE GENOMIC DNA]</scope>
    <source>
        <strain evidence="5 6">B4</strain>
    </source>
</reference>
<proteinExistence type="inferred from homology"/>
<evidence type="ECO:0000256" key="4">
    <source>
        <dbReference type="RuleBase" id="RU000363"/>
    </source>
</evidence>
<accession>C1B5C4</accession>
<dbReference type="OrthoDB" id="5173603at2"/>
<evidence type="ECO:0000313" key="5">
    <source>
        <dbReference type="EMBL" id="BAH51050.1"/>
    </source>
</evidence>
<dbReference type="PANTHER" id="PTHR24321">
    <property type="entry name" value="DEHYDROGENASES, SHORT CHAIN"/>
    <property type="match status" value="1"/>
</dbReference>
<dbReference type="GO" id="GO:0016491">
    <property type="term" value="F:oxidoreductase activity"/>
    <property type="evidence" value="ECO:0007669"/>
    <property type="project" value="UniProtKB-KW"/>
</dbReference>
<dbReference type="InterPro" id="IPR036291">
    <property type="entry name" value="NAD(P)-bd_dom_sf"/>
</dbReference>
<dbReference type="EMBL" id="AP011115">
    <property type="protein sequence ID" value="BAH51050.1"/>
    <property type="molecule type" value="Genomic_DNA"/>
</dbReference>